<accession>A0ABS8EY89</accession>
<evidence type="ECO:0000313" key="8">
    <source>
        <dbReference type="EMBL" id="MCC2150175.1"/>
    </source>
</evidence>
<comment type="subcellular location">
    <subcellularLocation>
        <location evidence="1">Cell membrane</location>
        <topology evidence="1">Multi-pass membrane protein</topology>
    </subcellularLocation>
</comment>
<keyword evidence="2" id="KW-1003">Cell membrane</keyword>
<keyword evidence="5 6" id="KW-0472">Membrane</keyword>
<protein>
    <submittedName>
        <fullName evidence="8">Type II secretion system F family protein</fullName>
    </submittedName>
</protein>
<dbReference type="InterPro" id="IPR042094">
    <property type="entry name" value="T2SS_GspF_sf"/>
</dbReference>
<evidence type="ECO:0000256" key="1">
    <source>
        <dbReference type="ARBA" id="ARBA00004651"/>
    </source>
</evidence>
<gene>
    <name evidence="8" type="ORF">LKD42_13165</name>
</gene>
<evidence type="ECO:0000256" key="3">
    <source>
        <dbReference type="ARBA" id="ARBA00022692"/>
    </source>
</evidence>
<reference evidence="8 9" key="1">
    <citation type="submission" date="2021-10" db="EMBL/GenBank/DDBJ databases">
        <title>Anaerobic single-cell dispensing facilitates the cultivation of human gut bacteria.</title>
        <authorList>
            <person name="Afrizal A."/>
        </authorList>
    </citation>
    <scope>NUCLEOTIDE SEQUENCE [LARGE SCALE GENOMIC DNA]</scope>
    <source>
        <strain evidence="8 9">CLA-AA-H246</strain>
    </source>
</reference>
<evidence type="ECO:0000259" key="7">
    <source>
        <dbReference type="Pfam" id="PF00482"/>
    </source>
</evidence>
<dbReference type="InterPro" id="IPR018076">
    <property type="entry name" value="T2SS_GspF_dom"/>
</dbReference>
<keyword evidence="9" id="KW-1185">Reference proteome</keyword>
<proteinExistence type="predicted"/>
<evidence type="ECO:0000313" key="9">
    <source>
        <dbReference type="Proteomes" id="UP001299235"/>
    </source>
</evidence>
<sequence>MRYEEKMMQPFYKIGKWIASKMVKKEDVKYQKLEQTLQFVENSAKEKDAFEFTARRIAKVMMILFWGTGLCFLAAVFTGEAKEITFLARPSYGQGSMETDLEVQVEGEGEAQKIPILLQERQYSDQQIDEFFQQAIEDLESVILGENISMQEVRSSLEFPSSVLDGKVKADWFTDNLGLIDEKGNLVGEPAEGGTQVQITVNFSCQDREMDYRFSVCVFPPVRSEEEKQQKQIRELLQSEEQKRVQEEQLRLPGKIEGKKLEWKKEKESPVQMIAVLVVITALCIWMLEEERLQAAVKKKQTALTMEYASFLYKLMALLRAGLTIRGAFERLAQSRQVREHYIDEEIRRCCNEMKSGVPEAQAYENFGRRCQLPEYIKMGTILAQNLRKGSDGLADLLEAEALRGMEERHQLARKLGEQAGTKLLFPMMLMFGVVLIILMAPALMSFSF</sequence>
<dbReference type="Gene3D" id="1.20.81.30">
    <property type="entry name" value="Type II secretion system (T2SS), domain F"/>
    <property type="match status" value="1"/>
</dbReference>
<organism evidence="8 9">
    <name type="scientific">Hominisplanchenecus faecis</name>
    <dbReference type="NCBI Taxonomy" id="2885351"/>
    <lineage>
        <taxon>Bacteria</taxon>
        <taxon>Bacillati</taxon>
        <taxon>Bacillota</taxon>
        <taxon>Clostridia</taxon>
        <taxon>Lachnospirales</taxon>
        <taxon>Lachnospiraceae</taxon>
        <taxon>Hominisplanchenecus</taxon>
    </lineage>
</organism>
<keyword evidence="3 6" id="KW-0812">Transmembrane</keyword>
<evidence type="ECO:0000256" key="4">
    <source>
        <dbReference type="ARBA" id="ARBA00022989"/>
    </source>
</evidence>
<keyword evidence="4 6" id="KW-1133">Transmembrane helix</keyword>
<feature type="transmembrane region" description="Helical" evidence="6">
    <location>
        <begin position="424"/>
        <end position="445"/>
    </location>
</feature>
<dbReference type="Pfam" id="PF00482">
    <property type="entry name" value="T2SSF"/>
    <property type="match status" value="1"/>
</dbReference>
<dbReference type="RefSeq" id="WP_248835986.1">
    <property type="nucleotide sequence ID" value="NZ_JAJEQE010000060.1"/>
</dbReference>
<name>A0ABS8EY89_9FIRM</name>
<dbReference type="EMBL" id="JAJEQE010000060">
    <property type="protein sequence ID" value="MCC2150175.1"/>
    <property type="molecule type" value="Genomic_DNA"/>
</dbReference>
<feature type="transmembrane region" description="Helical" evidence="6">
    <location>
        <begin position="57"/>
        <end position="79"/>
    </location>
</feature>
<feature type="domain" description="Type II secretion system protein GspF" evidence="7">
    <location>
        <begin position="311"/>
        <end position="442"/>
    </location>
</feature>
<evidence type="ECO:0000256" key="5">
    <source>
        <dbReference type="ARBA" id="ARBA00023136"/>
    </source>
</evidence>
<feature type="transmembrane region" description="Helical" evidence="6">
    <location>
        <begin position="269"/>
        <end position="288"/>
    </location>
</feature>
<comment type="caution">
    <text evidence="8">The sequence shown here is derived from an EMBL/GenBank/DDBJ whole genome shotgun (WGS) entry which is preliminary data.</text>
</comment>
<evidence type="ECO:0000256" key="6">
    <source>
        <dbReference type="SAM" id="Phobius"/>
    </source>
</evidence>
<dbReference type="Proteomes" id="UP001299235">
    <property type="component" value="Unassembled WGS sequence"/>
</dbReference>
<evidence type="ECO:0000256" key="2">
    <source>
        <dbReference type="ARBA" id="ARBA00022475"/>
    </source>
</evidence>
<dbReference type="PANTHER" id="PTHR35007:SF2">
    <property type="entry name" value="PILUS ASSEMBLE PROTEIN"/>
    <property type="match status" value="1"/>
</dbReference>
<dbReference type="PANTHER" id="PTHR35007">
    <property type="entry name" value="INTEGRAL MEMBRANE PROTEIN-RELATED"/>
    <property type="match status" value="1"/>
</dbReference>